<evidence type="ECO:0000259" key="2">
    <source>
        <dbReference type="Pfam" id="PF13358"/>
    </source>
</evidence>
<gene>
    <name evidence="3" type="ORF">GCM10018781_70770</name>
</gene>
<proteinExistence type="predicted"/>
<dbReference type="Proteomes" id="UP000617734">
    <property type="component" value="Unassembled WGS sequence"/>
</dbReference>
<name>A0A919GFD4_9ACTN</name>
<sequence>MARPGPKAHPEPQPRTEPFSLSTDPFALETSHEVAGLYLAPPERVLALHVDAETLLRPKLRTALETLKDEPLPAAVTDLLASLDSTSDTVSGTLHRRRRGVAFRQYLARLDKELPEGGEVHLICDNYFTHKSPTVINWLRVHPRFTMHFAPDEAAWLAHVERWFAYQAAREGFHGDKSSATALAQGVADWRERAGQVGGDEEDGNTGVHVWVKPRY</sequence>
<reference evidence="3" key="2">
    <citation type="submission" date="2020-09" db="EMBL/GenBank/DDBJ databases">
        <authorList>
            <person name="Sun Q."/>
            <person name="Ohkuma M."/>
        </authorList>
    </citation>
    <scope>NUCLEOTIDE SEQUENCE</scope>
    <source>
        <strain evidence="3">JCM 4646</strain>
    </source>
</reference>
<keyword evidence="4" id="KW-1185">Reference proteome</keyword>
<dbReference type="GeneID" id="95357331"/>
<feature type="domain" description="Tc1-like transposase DDE" evidence="2">
    <location>
        <begin position="79"/>
        <end position="165"/>
    </location>
</feature>
<accession>A0A919GFD4</accession>
<organism evidence="3 4">
    <name type="scientific">Kitasatospora indigofera</name>
    <dbReference type="NCBI Taxonomy" id="67307"/>
    <lineage>
        <taxon>Bacteria</taxon>
        <taxon>Bacillati</taxon>
        <taxon>Actinomycetota</taxon>
        <taxon>Actinomycetes</taxon>
        <taxon>Kitasatosporales</taxon>
        <taxon>Streptomycetaceae</taxon>
        <taxon>Kitasatospora</taxon>
    </lineage>
</organism>
<feature type="region of interest" description="Disordered" evidence="1">
    <location>
        <begin position="1"/>
        <end position="23"/>
    </location>
</feature>
<dbReference type="RefSeq" id="WP_190215006.1">
    <property type="nucleotide sequence ID" value="NZ_BNBO01000065.1"/>
</dbReference>
<dbReference type="AlphaFoldDB" id="A0A919GFD4"/>
<dbReference type="Pfam" id="PF13358">
    <property type="entry name" value="DDE_3"/>
    <property type="match status" value="1"/>
</dbReference>
<evidence type="ECO:0000256" key="1">
    <source>
        <dbReference type="SAM" id="MobiDB-lite"/>
    </source>
</evidence>
<dbReference type="EMBL" id="BNBO01000065">
    <property type="protein sequence ID" value="GHH83464.1"/>
    <property type="molecule type" value="Genomic_DNA"/>
</dbReference>
<reference evidence="3" key="1">
    <citation type="journal article" date="2014" name="Int. J. Syst. Evol. Microbiol.">
        <title>Complete genome sequence of Corynebacterium casei LMG S-19264T (=DSM 44701T), isolated from a smear-ripened cheese.</title>
        <authorList>
            <consortium name="US DOE Joint Genome Institute (JGI-PGF)"/>
            <person name="Walter F."/>
            <person name="Albersmeier A."/>
            <person name="Kalinowski J."/>
            <person name="Ruckert C."/>
        </authorList>
    </citation>
    <scope>NUCLEOTIDE SEQUENCE</scope>
    <source>
        <strain evidence="3">JCM 4646</strain>
    </source>
</reference>
<evidence type="ECO:0000313" key="3">
    <source>
        <dbReference type="EMBL" id="GHH83464.1"/>
    </source>
</evidence>
<evidence type="ECO:0000313" key="4">
    <source>
        <dbReference type="Proteomes" id="UP000617734"/>
    </source>
</evidence>
<dbReference type="InterPro" id="IPR038717">
    <property type="entry name" value="Tc1-like_DDE_dom"/>
</dbReference>
<comment type="caution">
    <text evidence="3">The sequence shown here is derived from an EMBL/GenBank/DDBJ whole genome shotgun (WGS) entry which is preliminary data.</text>
</comment>
<protein>
    <recommendedName>
        <fullName evidence="2">Tc1-like transposase DDE domain-containing protein</fullName>
    </recommendedName>
</protein>